<evidence type="ECO:0008006" key="3">
    <source>
        <dbReference type="Google" id="ProtNLM"/>
    </source>
</evidence>
<dbReference type="Proteomes" id="UP000597444">
    <property type="component" value="Unassembled WGS sequence"/>
</dbReference>
<sequence length="127" mass="14007">MVTITVHEDCGNAPKKLFLKNFLVAVTSLDRAFVARNTTDDIRWDLVGDQCISRKQDVLTALQRSRSDEVVELIINTIVTHGYNGAANGLLKFKDGKTVAFCDVYQFRASTNNAPIKAITTYAIALA</sequence>
<reference evidence="1" key="1">
    <citation type="submission" date="2020-10" db="EMBL/GenBank/DDBJ databases">
        <title>Taxonomic study of unclassified bacteria belonging to the class Ktedonobacteria.</title>
        <authorList>
            <person name="Yabe S."/>
            <person name="Wang C.M."/>
            <person name="Zheng Y."/>
            <person name="Sakai Y."/>
            <person name="Cavaletti L."/>
            <person name="Monciardini P."/>
            <person name="Donadio S."/>
        </authorList>
    </citation>
    <scope>NUCLEOTIDE SEQUENCE</scope>
    <source>
        <strain evidence="1">ID150040</strain>
    </source>
</reference>
<evidence type="ECO:0000313" key="1">
    <source>
        <dbReference type="EMBL" id="GHO93871.1"/>
    </source>
</evidence>
<dbReference type="RefSeq" id="WP_220204637.1">
    <property type="nucleotide sequence ID" value="NZ_BNJK01000001.1"/>
</dbReference>
<proteinExistence type="predicted"/>
<dbReference type="AlphaFoldDB" id="A0A8J3IP07"/>
<dbReference type="EMBL" id="BNJK01000001">
    <property type="protein sequence ID" value="GHO93871.1"/>
    <property type="molecule type" value="Genomic_DNA"/>
</dbReference>
<keyword evidence="2" id="KW-1185">Reference proteome</keyword>
<dbReference type="Gene3D" id="3.10.450.50">
    <property type="match status" value="1"/>
</dbReference>
<protein>
    <recommendedName>
        <fullName evidence="3">DNA-binding protein</fullName>
    </recommendedName>
</protein>
<accession>A0A8J3IP07</accession>
<name>A0A8J3IP07_9CHLR</name>
<evidence type="ECO:0000313" key="2">
    <source>
        <dbReference type="Proteomes" id="UP000597444"/>
    </source>
</evidence>
<gene>
    <name evidence="1" type="ORF">KSF_039190</name>
</gene>
<comment type="caution">
    <text evidence="1">The sequence shown here is derived from an EMBL/GenBank/DDBJ whole genome shotgun (WGS) entry which is preliminary data.</text>
</comment>
<organism evidence="1 2">
    <name type="scientific">Reticulibacter mediterranei</name>
    <dbReference type="NCBI Taxonomy" id="2778369"/>
    <lineage>
        <taxon>Bacteria</taxon>
        <taxon>Bacillati</taxon>
        <taxon>Chloroflexota</taxon>
        <taxon>Ktedonobacteria</taxon>
        <taxon>Ktedonobacterales</taxon>
        <taxon>Reticulibacteraceae</taxon>
        <taxon>Reticulibacter</taxon>
    </lineage>
</organism>